<dbReference type="PANTHER" id="PTHR24198:SF165">
    <property type="entry name" value="ANKYRIN REPEAT-CONTAINING PROTEIN-RELATED"/>
    <property type="match status" value="1"/>
</dbReference>
<dbReference type="InterPro" id="IPR036770">
    <property type="entry name" value="Ankyrin_rpt-contain_sf"/>
</dbReference>
<evidence type="ECO:0000256" key="1">
    <source>
        <dbReference type="ARBA" id="ARBA00022737"/>
    </source>
</evidence>
<comment type="caution">
    <text evidence="4">The sequence shown here is derived from an EMBL/GenBank/DDBJ whole genome shotgun (WGS) entry which is preliminary data.</text>
</comment>
<evidence type="ECO:0000313" key="5">
    <source>
        <dbReference type="Proteomes" id="UP000031186"/>
    </source>
</evidence>
<feature type="non-terminal residue" evidence="4">
    <location>
        <position position="1"/>
    </location>
</feature>
<evidence type="ECO:0000313" key="4">
    <source>
        <dbReference type="EMBL" id="KID61362.1"/>
    </source>
</evidence>
<sequence length="467" mass="50686">MDFGNDLFSSDVVPNLHDELPVGDSGGTFWDEGPTLDSDLLFLDPDVLNPKICDSISSKYGFYSYASLHWAEHFALCDESASDMLRDAATELLDVKKGSCRNWLQFYRTKSVDFLDDGFIDQHPIVLAAFFNLQTALKDLLGSGNTPLAVKIEACSGRVGLAMAASLLLCSRKELIQISGRFNNRVHLQLPPNMEDEEKLLGRKDCNADHMDDSKATPFFWAVGGGHHSIISTLARHPAVNINHQDKNGRTAVSWVAGDGMDDALKLLLKIPGIDVNLKDKKGKSPFSWAADYGCASTVAVLLESTAVDILSVDETGRNAISWAAGGGHYDCLVKLLGKGKLGADVEDTAGRTPLAWAIHKDSPKTIHTLISDGGVDIERTDRSGRTALNWAVEYGHAPVVQVLLQAGASPDSRGNGGGSAIRTAIRFGRNDLLDMLKKYSIEWETDSFGPSSIEHCCSKSNCHSEH</sequence>
<keyword evidence="1" id="KW-0677">Repeat</keyword>
<organism evidence="4 5">
    <name type="scientific">Metarhizium anisopliae (strain ARSEF 549)</name>
    <dbReference type="NCBI Taxonomy" id="3151832"/>
    <lineage>
        <taxon>Eukaryota</taxon>
        <taxon>Fungi</taxon>
        <taxon>Dikarya</taxon>
        <taxon>Ascomycota</taxon>
        <taxon>Pezizomycotina</taxon>
        <taxon>Sordariomycetes</taxon>
        <taxon>Hypocreomycetidae</taxon>
        <taxon>Hypocreales</taxon>
        <taxon>Clavicipitaceae</taxon>
        <taxon>Metarhizium</taxon>
    </lineage>
</organism>
<dbReference type="PANTHER" id="PTHR24198">
    <property type="entry name" value="ANKYRIN REPEAT AND PROTEIN KINASE DOMAIN-CONTAINING PROTEIN"/>
    <property type="match status" value="1"/>
</dbReference>
<dbReference type="VEuPathDB" id="FungiDB:MAN_09127"/>
<dbReference type="SUPFAM" id="SSF48403">
    <property type="entry name" value="Ankyrin repeat"/>
    <property type="match status" value="1"/>
</dbReference>
<reference evidence="4 5" key="1">
    <citation type="journal article" date="2014" name="Proc. Natl. Acad. Sci. U.S.A.">
        <title>Trajectory and genomic determinants of fungal-pathogen speciation and host adaptation.</title>
        <authorList>
            <person name="Hu X."/>
            <person name="Xiao G."/>
            <person name="Zheng P."/>
            <person name="Shang Y."/>
            <person name="Su Y."/>
            <person name="Zhang X."/>
            <person name="Liu X."/>
            <person name="Zhan S."/>
            <person name="St Leger R.J."/>
            <person name="Wang C."/>
        </authorList>
    </citation>
    <scope>NUCLEOTIDE SEQUENCE [LARGE SCALE GENOMIC DNA]</scope>
    <source>
        <strain evidence="4 5">ARSEF 549</strain>
    </source>
</reference>
<keyword evidence="5" id="KW-1185">Reference proteome</keyword>
<dbReference type="HOGENOM" id="CLU_585359_0_0_1"/>
<accession>A0A0B4F0H9</accession>
<dbReference type="Gene3D" id="1.25.40.20">
    <property type="entry name" value="Ankyrin repeat-containing domain"/>
    <property type="match status" value="2"/>
</dbReference>
<dbReference type="PROSITE" id="PS50297">
    <property type="entry name" value="ANK_REP_REGION"/>
    <property type="match status" value="1"/>
</dbReference>
<dbReference type="InterPro" id="IPR002110">
    <property type="entry name" value="Ankyrin_rpt"/>
</dbReference>
<dbReference type="Pfam" id="PF12796">
    <property type="entry name" value="Ank_2"/>
    <property type="match status" value="2"/>
</dbReference>
<dbReference type="AlphaFoldDB" id="A0A0B4F0H9"/>
<dbReference type="PROSITE" id="PS50088">
    <property type="entry name" value="ANK_REPEAT"/>
    <property type="match status" value="1"/>
</dbReference>
<evidence type="ECO:0000256" key="2">
    <source>
        <dbReference type="ARBA" id="ARBA00023043"/>
    </source>
</evidence>
<name>A0A0B4F0H9_METAF</name>
<keyword evidence="2 3" id="KW-0040">ANK repeat</keyword>
<gene>
    <name evidence="4" type="ORF">MAN_09127</name>
</gene>
<evidence type="ECO:0000256" key="3">
    <source>
        <dbReference type="PROSITE-ProRule" id="PRU00023"/>
    </source>
</evidence>
<feature type="repeat" description="ANK" evidence="3">
    <location>
        <begin position="384"/>
        <end position="416"/>
    </location>
</feature>
<protein>
    <submittedName>
        <fullName evidence="4">Ankyrin repeat protein</fullName>
    </submittedName>
</protein>
<proteinExistence type="predicted"/>
<dbReference type="Proteomes" id="UP000031186">
    <property type="component" value="Unassembled WGS sequence"/>
</dbReference>
<dbReference type="SMART" id="SM00248">
    <property type="entry name" value="ANK"/>
    <property type="match status" value="6"/>
</dbReference>
<dbReference type="EMBL" id="AZNF01000015">
    <property type="protein sequence ID" value="KID61362.1"/>
    <property type="molecule type" value="Genomic_DNA"/>
</dbReference>
<dbReference type="OrthoDB" id="4960462at2759"/>